<dbReference type="EMBL" id="VDMD01000065">
    <property type="protein sequence ID" value="TRM56608.1"/>
    <property type="molecule type" value="Genomic_DNA"/>
</dbReference>
<dbReference type="AlphaFoldDB" id="A0A550BVQ1"/>
<feature type="compositionally biased region" description="Basic residues" evidence="1">
    <location>
        <begin position="40"/>
        <end position="55"/>
    </location>
</feature>
<comment type="caution">
    <text evidence="2">The sequence shown here is derived from an EMBL/GenBank/DDBJ whole genome shotgun (WGS) entry which is preliminary data.</text>
</comment>
<feature type="compositionally biased region" description="Acidic residues" evidence="1">
    <location>
        <begin position="220"/>
        <end position="231"/>
    </location>
</feature>
<reference evidence="2 3" key="1">
    <citation type="journal article" date="2019" name="New Phytol.">
        <title>Comparative genomics reveals unique wood-decay strategies and fruiting body development in the Schizophyllaceae.</title>
        <authorList>
            <person name="Almasi E."/>
            <person name="Sahu N."/>
            <person name="Krizsan K."/>
            <person name="Balint B."/>
            <person name="Kovacs G.M."/>
            <person name="Kiss B."/>
            <person name="Cseklye J."/>
            <person name="Drula E."/>
            <person name="Henrissat B."/>
            <person name="Nagy I."/>
            <person name="Chovatia M."/>
            <person name="Adam C."/>
            <person name="LaButti K."/>
            <person name="Lipzen A."/>
            <person name="Riley R."/>
            <person name="Grigoriev I.V."/>
            <person name="Nagy L.G."/>
        </authorList>
    </citation>
    <scope>NUCLEOTIDE SEQUENCE [LARGE SCALE GENOMIC DNA]</scope>
    <source>
        <strain evidence="2 3">NL-1724</strain>
    </source>
</reference>
<evidence type="ECO:0000313" key="2">
    <source>
        <dbReference type="EMBL" id="TRM56608.1"/>
    </source>
</evidence>
<keyword evidence="3" id="KW-1185">Reference proteome</keyword>
<name>A0A550BVQ1_9AGAR</name>
<evidence type="ECO:0000313" key="3">
    <source>
        <dbReference type="Proteomes" id="UP000320762"/>
    </source>
</evidence>
<organism evidence="2 3">
    <name type="scientific">Schizophyllum amplum</name>
    <dbReference type="NCBI Taxonomy" id="97359"/>
    <lineage>
        <taxon>Eukaryota</taxon>
        <taxon>Fungi</taxon>
        <taxon>Dikarya</taxon>
        <taxon>Basidiomycota</taxon>
        <taxon>Agaricomycotina</taxon>
        <taxon>Agaricomycetes</taxon>
        <taxon>Agaricomycetidae</taxon>
        <taxon>Agaricales</taxon>
        <taxon>Schizophyllaceae</taxon>
        <taxon>Schizophyllum</taxon>
    </lineage>
</organism>
<feature type="compositionally biased region" description="Gly residues" evidence="1">
    <location>
        <begin position="152"/>
        <end position="164"/>
    </location>
</feature>
<evidence type="ECO:0000256" key="1">
    <source>
        <dbReference type="SAM" id="MobiDB-lite"/>
    </source>
</evidence>
<feature type="region of interest" description="Disordered" evidence="1">
    <location>
        <begin position="214"/>
        <end position="266"/>
    </location>
</feature>
<feature type="region of interest" description="Disordered" evidence="1">
    <location>
        <begin position="144"/>
        <end position="181"/>
    </location>
</feature>
<gene>
    <name evidence="2" type="ORF">BD626DRAFT_245853</name>
</gene>
<feature type="compositionally biased region" description="Basic and acidic residues" evidence="1">
    <location>
        <begin position="250"/>
        <end position="266"/>
    </location>
</feature>
<proteinExistence type="predicted"/>
<feature type="region of interest" description="Disordered" evidence="1">
    <location>
        <begin position="17"/>
        <end position="69"/>
    </location>
</feature>
<accession>A0A550BVQ1</accession>
<sequence length="266" mass="28878">MVMSGAHNESMCGMNWRARDVGSRGSGRRGAQTRRGGERRARRGGRRRKQRRRRGQSVVRSPGGKCGTLRLRHVGDARRQALLFSSSMSQPRATAAAAKPPVPLMERARGKKRGIYAPENKAMSEPTRTPSICDFTLHPAARRSTPQLARGRAGGEGSRGGGRGAHSHARLLGLGSRRKGTVKDSRWDVDMGGFDALCTRMEIMTMLYGEIDHSDGHDDGGDEDDERDDDGTCTGGGRTAGGCHKTIRSRTGDGGRMGKQDNKRRA</sequence>
<dbReference type="Proteomes" id="UP000320762">
    <property type="component" value="Unassembled WGS sequence"/>
</dbReference>
<protein>
    <submittedName>
        <fullName evidence="2">Uncharacterized protein</fullName>
    </submittedName>
</protein>